<feature type="transmembrane region" description="Helical" evidence="1">
    <location>
        <begin position="151"/>
        <end position="169"/>
    </location>
</feature>
<keyword evidence="1" id="KW-0472">Membrane</keyword>
<organism evidence="2 3">
    <name type="scientific">Ciona intestinalis</name>
    <name type="common">Transparent sea squirt</name>
    <name type="synonym">Ascidia intestinalis</name>
    <dbReference type="NCBI Taxonomy" id="7719"/>
    <lineage>
        <taxon>Eukaryota</taxon>
        <taxon>Metazoa</taxon>
        <taxon>Chordata</taxon>
        <taxon>Tunicata</taxon>
        <taxon>Ascidiacea</taxon>
        <taxon>Phlebobranchia</taxon>
        <taxon>Cionidae</taxon>
        <taxon>Ciona</taxon>
    </lineage>
</organism>
<dbReference type="GeneTree" id="ENSGT00390000004355"/>
<keyword evidence="3" id="KW-1185">Reference proteome</keyword>
<feature type="transmembrane region" description="Helical" evidence="1">
    <location>
        <begin position="6"/>
        <end position="29"/>
    </location>
</feature>
<sequence>MSNIWDIVVSSTCACAVCILIAEILRVIVNYSIEKWRKDPRSPAFLADLSEIVDSSISAFTYVASTFEKGLLLTVGLRSGFFLVSFILGVVFCYTSSNSDPTPIYPLVKYWQTIRLGIHGTNHHPSTSYGGFVTSAIRSTVTYFKLGWRSLLGQAVGLFVAISWSKYFWGGWLTSHHVNQLATLDECSDCQNTAIILFWT</sequence>
<dbReference type="InParanoid" id="F6XK82"/>
<evidence type="ECO:0000313" key="2">
    <source>
        <dbReference type="Ensembl" id="ENSCINP00000019356.3"/>
    </source>
</evidence>
<reference evidence="2" key="3">
    <citation type="submission" date="2025-08" db="UniProtKB">
        <authorList>
            <consortium name="Ensembl"/>
        </authorList>
    </citation>
    <scope>IDENTIFICATION</scope>
</reference>
<protein>
    <submittedName>
        <fullName evidence="2">Uncharacterized protein</fullName>
    </submittedName>
</protein>
<reference evidence="2" key="2">
    <citation type="journal article" date="2008" name="Genome Biol.">
        <title>Improved genome assembly and evidence-based global gene model set for the chordate Ciona intestinalis: new insight into intron and operon populations.</title>
        <authorList>
            <person name="Satou Y."/>
            <person name="Mineta K."/>
            <person name="Ogasawara M."/>
            <person name="Sasakura Y."/>
            <person name="Shoguchi E."/>
            <person name="Ueno K."/>
            <person name="Yamada L."/>
            <person name="Matsumoto J."/>
            <person name="Wasserscheid J."/>
            <person name="Dewar K."/>
            <person name="Wiley G.B."/>
            <person name="Macmil S.L."/>
            <person name="Roe B.A."/>
            <person name="Zeller R.W."/>
            <person name="Hastings K.E."/>
            <person name="Lemaire P."/>
            <person name="Lindquist E."/>
            <person name="Endo T."/>
            <person name="Hotta K."/>
            <person name="Inaba K."/>
        </authorList>
    </citation>
    <scope>NUCLEOTIDE SEQUENCE [LARGE SCALE GENOMIC DNA]</scope>
    <source>
        <strain evidence="2">wild type</strain>
    </source>
</reference>
<evidence type="ECO:0000313" key="3">
    <source>
        <dbReference type="Proteomes" id="UP000008144"/>
    </source>
</evidence>
<dbReference type="EMBL" id="EAAA01001685">
    <property type="status" value="NOT_ANNOTATED_CDS"/>
    <property type="molecule type" value="Genomic_DNA"/>
</dbReference>
<keyword evidence="1" id="KW-1133">Transmembrane helix</keyword>
<name>F6XK82_CIOIN</name>
<dbReference type="Proteomes" id="UP000008144">
    <property type="component" value="Chromosome 3"/>
</dbReference>
<evidence type="ECO:0000256" key="1">
    <source>
        <dbReference type="SAM" id="Phobius"/>
    </source>
</evidence>
<accession>F6XK82</accession>
<dbReference type="AlphaFoldDB" id="F6XK82"/>
<reference evidence="2" key="4">
    <citation type="submission" date="2025-09" db="UniProtKB">
        <authorList>
            <consortium name="Ensembl"/>
        </authorList>
    </citation>
    <scope>IDENTIFICATION</scope>
</reference>
<reference evidence="3" key="1">
    <citation type="journal article" date="2002" name="Science">
        <title>The draft genome of Ciona intestinalis: insights into chordate and vertebrate origins.</title>
        <authorList>
            <person name="Dehal P."/>
            <person name="Satou Y."/>
            <person name="Campbell R.K."/>
            <person name="Chapman J."/>
            <person name="Degnan B."/>
            <person name="De Tomaso A."/>
            <person name="Davidson B."/>
            <person name="Di Gregorio A."/>
            <person name="Gelpke M."/>
            <person name="Goodstein D.M."/>
            <person name="Harafuji N."/>
            <person name="Hastings K.E."/>
            <person name="Ho I."/>
            <person name="Hotta K."/>
            <person name="Huang W."/>
            <person name="Kawashima T."/>
            <person name="Lemaire P."/>
            <person name="Martinez D."/>
            <person name="Meinertzhagen I.A."/>
            <person name="Necula S."/>
            <person name="Nonaka M."/>
            <person name="Putnam N."/>
            <person name="Rash S."/>
            <person name="Saiga H."/>
            <person name="Satake M."/>
            <person name="Terry A."/>
            <person name="Yamada L."/>
            <person name="Wang H.G."/>
            <person name="Awazu S."/>
            <person name="Azumi K."/>
            <person name="Boore J."/>
            <person name="Branno M."/>
            <person name="Chin-Bow S."/>
            <person name="DeSantis R."/>
            <person name="Doyle S."/>
            <person name="Francino P."/>
            <person name="Keys D.N."/>
            <person name="Haga S."/>
            <person name="Hayashi H."/>
            <person name="Hino K."/>
            <person name="Imai K.S."/>
            <person name="Inaba K."/>
            <person name="Kano S."/>
            <person name="Kobayashi K."/>
            <person name="Kobayashi M."/>
            <person name="Lee B.I."/>
            <person name="Makabe K.W."/>
            <person name="Manohar C."/>
            <person name="Matassi G."/>
            <person name="Medina M."/>
            <person name="Mochizuki Y."/>
            <person name="Mount S."/>
            <person name="Morishita T."/>
            <person name="Miura S."/>
            <person name="Nakayama A."/>
            <person name="Nishizaka S."/>
            <person name="Nomoto H."/>
            <person name="Ohta F."/>
            <person name="Oishi K."/>
            <person name="Rigoutsos I."/>
            <person name="Sano M."/>
            <person name="Sasaki A."/>
            <person name="Sasakura Y."/>
            <person name="Shoguchi E."/>
            <person name="Shin-i T."/>
            <person name="Spagnuolo A."/>
            <person name="Stainier D."/>
            <person name="Suzuki M.M."/>
            <person name="Tassy O."/>
            <person name="Takatori N."/>
            <person name="Tokuoka M."/>
            <person name="Yagi K."/>
            <person name="Yoshizaki F."/>
            <person name="Wada S."/>
            <person name="Zhang C."/>
            <person name="Hyatt P.D."/>
            <person name="Larimer F."/>
            <person name="Detter C."/>
            <person name="Doggett N."/>
            <person name="Glavina T."/>
            <person name="Hawkins T."/>
            <person name="Richardson P."/>
            <person name="Lucas S."/>
            <person name="Kohara Y."/>
            <person name="Levine M."/>
            <person name="Satoh N."/>
            <person name="Rokhsar D.S."/>
        </authorList>
    </citation>
    <scope>NUCLEOTIDE SEQUENCE [LARGE SCALE GENOMIC DNA]</scope>
</reference>
<feature type="transmembrane region" description="Helical" evidence="1">
    <location>
        <begin position="75"/>
        <end position="97"/>
    </location>
</feature>
<keyword evidence="1" id="KW-0812">Transmembrane</keyword>
<dbReference type="HOGENOM" id="CLU_1365822_0_0_1"/>
<proteinExistence type="predicted"/>
<dbReference type="Ensembl" id="ENSCINT00000019356.3">
    <property type="protein sequence ID" value="ENSCINP00000019356.3"/>
    <property type="gene ID" value="ENSCING00000009507.3"/>
</dbReference>